<name>A0A6G0TEA1_APHGL</name>
<dbReference type="AlphaFoldDB" id="A0A6G0TEA1"/>
<evidence type="ECO:0000313" key="1">
    <source>
        <dbReference type="EMBL" id="KAE9531274.1"/>
    </source>
</evidence>
<feature type="non-terminal residue" evidence="1">
    <location>
        <position position="1"/>
    </location>
</feature>
<reference evidence="1 2" key="1">
    <citation type="submission" date="2019-08" db="EMBL/GenBank/DDBJ databases">
        <title>The genome of the soybean aphid Biotype 1, its phylome, world population structure and adaptation to the North American continent.</title>
        <authorList>
            <person name="Giordano R."/>
            <person name="Donthu R.K."/>
            <person name="Hernandez A.G."/>
            <person name="Wright C.L."/>
            <person name="Zimin A.V."/>
        </authorList>
    </citation>
    <scope>NUCLEOTIDE SEQUENCE [LARGE SCALE GENOMIC DNA]</scope>
    <source>
        <tissue evidence="1">Whole aphids</tissue>
    </source>
</reference>
<comment type="caution">
    <text evidence="1">The sequence shown here is derived from an EMBL/GenBank/DDBJ whole genome shotgun (WGS) entry which is preliminary data.</text>
</comment>
<accession>A0A6G0TEA1</accession>
<protein>
    <submittedName>
        <fullName evidence="1">Uncharacterized protein</fullName>
    </submittedName>
</protein>
<sequence>VYYPEVMPRIRENDYKHRLTNIELKFNDFSSLIEDYIGTTVIVMNSTDSVRRRIATTIENASVFLRVDRRRNEEQFAPHCFEPFKQCVKITRWQNFSFIGMLFASLILPRQSLILFYKIYISTIGRTDEARSAEVATYLPFKTAAHTQAQGTGRCRVDSKDREIDMTDPGELNILYVQNFRREYKDNFADQIQPSDSEKYNIMNDVLLYVKEINDYGAKKRKIACCENKINIILTVNNSNYKRNPSFRKKNVVMNII</sequence>
<organism evidence="1 2">
    <name type="scientific">Aphis glycines</name>
    <name type="common">Soybean aphid</name>
    <dbReference type="NCBI Taxonomy" id="307491"/>
    <lineage>
        <taxon>Eukaryota</taxon>
        <taxon>Metazoa</taxon>
        <taxon>Ecdysozoa</taxon>
        <taxon>Arthropoda</taxon>
        <taxon>Hexapoda</taxon>
        <taxon>Insecta</taxon>
        <taxon>Pterygota</taxon>
        <taxon>Neoptera</taxon>
        <taxon>Paraneoptera</taxon>
        <taxon>Hemiptera</taxon>
        <taxon>Sternorrhyncha</taxon>
        <taxon>Aphidomorpha</taxon>
        <taxon>Aphidoidea</taxon>
        <taxon>Aphididae</taxon>
        <taxon>Aphidini</taxon>
        <taxon>Aphis</taxon>
        <taxon>Aphis</taxon>
    </lineage>
</organism>
<dbReference type="EMBL" id="VYZN01000041">
    <property type="protein sequence ID" value="KAE9531274.1"/>
    <property type="molecule type" value="Genomic_DNA"/>
</dbReference>
<keyword evidence="2" id="KW-1185">Reference proteome</keyword>
<evidence type="ECO:0000313" key="2">
    <source>
        <dbReference type="Proteomes" id="UP000475862"/>
    </source>
</evidence>
<dbReference type="Proteomes" id="UP000475862">
    <property type="component" value="Unassembled WGS sequence"/>
</dbReference>
<proteinExistence type="predicted"/>
<gene>
    <name evidence="1" type="ORF">AGLY_010480</name>
</gene>